<accession>A0A504JQ48</accession>
<dbReference type="AlphaFoldDB" id="A0A504JQ48"/>
<dbReference type="RefSeq" id="WP_140589003.1">
    <property type="nucleotide sequence ID" value="NZ_VFWZ01000001.1"/>
</dbReference>
<proteinExistence type="predicted"/>
<evidence type="ECO:0000313" key="2">
    <source>
        <dbReference type="Proteomes" id="UP000315540"/>
    </source>
</evidence>
<keyword evidence="2" id="KW-1185">Reference proteome</keyword>
<evidence type="ECO:0008006" key="3">
    <source>
        <dbReference type="Google" id="ProtNLM"/>
    </source>
</evidence>
<comment type="caution">
    <text evidence="1">The sequence shown here is derived from an EMBL/GenBank/DDBJ whole genome shotgun (WGS) entry which is preliminary data.</text>
</comment>
<gene>
    <name evidence="1" type="ORF">FHK87_01655</name>
</gene>
<sequence length="372" mass="42126">MNIYKYSVAIICIWLSTVSCSDNSSGDNEDIPDLRNDRLNNRLSGKLFFEGISDRNRNDIASYIDLNTGLIENVPDSEWQFDSESFPNSAGVRFSVNPSPFNAKEFVVVAENCKFEFPGPEYSCILIQDFEGNYVNTFDLEGEIDSAKLSYNSEYLAIVRDLDDMWLSVYKRDGTFVDNVQTEIGSYAWMPNGSIVYVSTDNQKTLVFTKPYSSIPDTQIRLPEDIPGDFIAQIAVSPSGKHIAYTMINRDNSTVLASKGIPWIIDVETLQYRQLATSPEDEDRPNIVFPTWSPDEKYIFVRVGGIPLATLASRGIGYAIPIDIETPLILSRHRLEKSSPEAIPVYHYDKNSNPDRDDPDIFFTASRFYWIP</sequence>
<dbReference type="Gene3D" id="2.120.10.30">
    <property type="entry name" value="TolB, C-terminal domain"/>
    <property type="match status" value="1"/>
</dbReference>
<dbReference type="InterPro" id="IPR011042">
    <property type="entry name" value="6-blade_b-propeller_TolB-like"/>
</dbReference>
<dbReference type="EMBL" id="VFWZ01000001">
    <property type="protein sequence ID" value="TPN88949.1"/>
    <property type="molecule type" value="Genomic_DNA"/>
</dbReference>
<dbReference type="PROSITE" id="PS51257">
    <property type="entry name" value="PROKAR_LIPOPROTEIN"/>
    <property type="match status" value="1"/>
</dbReference>
<dbReference type="SUPFAM" id="SSF82171">
    <property type="entry name" value="DPP6 N-terminal domain-like"/>
    <property type="match status" value="1"/>
</dbReference>
<dbReference type="OrthoDB" id="9815657at2"/>
<dbReference type="Proteomes" id="UP000315540">
    <property type="component" value="Unassembled WGS sequence"/>
</dbReference>
<evidence type="ECO:0000313" key="1">
    <source>
        <dbReference type="EMBL" id="TPN88949.1"/>
    </source>
</evidence>
<organism evidence="1 2">
    <name type="scientific">Aquimarina algicola</name>
    <dbReference type="NCBI Taxonomy" id="2589995"/>
    <lineage>
        <taxon>Bacteria</taxon>
        <taxon>Pseudomonadati</taxon>
        <taxon>Bacteroidota</taxon>
        <taxon>Flavobacteriia</taxon>
        <taxon>Flavobacteriales</taxon>
        <taxon>Flavobacteriaceae</taxon>
        <taxon>Aquimarina</taxon>
    </lineage>
</organism>
<name>A0A504JQ48_9FLAO</name>
<reference evidence="1 2" key="1">
    <citation type="submission" date="2019-06" db="EMBL/GenBank/DDBJ databases">
        <authorList>
            <person name="Meng X."/>
        </authorList>
    </citation>
    <scope>NUCLEOTIDE SEQUENCE [LARGE SCALE GENOMIC DNA]</scope>
    <source>
        <strain evidence="1 2">M625</strain>
    </source>
</reference>
<protein>
    <recommendedName>
        <fullName evidence="3">Dipeptidylpeptidase IV N-terminal domain-containing protein</fullName>
    </recommendedName>
</protein>